<proteinExistence type="predicted"/>
<dbReference type="SUPFAM" id="SSF56112">
    <property type="entry name" value="Protein kinase-like (PK-like)"/>
    <property type="match status" value="1"/>
</dbReference>
<keyword evidence="4" id="KW-1185">Reference proteome</keyword>
<dbReference type="EMBL" id="JOJR01000013">
    <property type="protein sequence ID" value="RCN51442.1"/>
    <property type="molecule type" value="Genomic_DNA"/>
</dbReference>
<dbReference type="InterPro" id="IPR000719">
    <property type="entry name" value="Prot_kinase_dom"/>
</dbReference>
<dbReference type="OrthoDB" id="2687620at2759"/>
<accession>A0A368H499</accession>
<organism evidence="3 4">
    <name type="scientific">Ancylostoma caninum</name>
    <name type="common">Dog hookworm</name>
    <dbReference type="NCBI Taxonomy" id="29170"/>
    <lineage>
        <taxon>Eukaryota</taxon>
        <taxon>Metazoa</taxon>
        <taxon>Ecdysozoa</taxon>
        <taxon>Nematoda</taxon>
        <taxon>Chromadorea</taxon>
        <taxon>Rhabditida</taxon>
        <taxon>Rhabditina</taxon>
        <taxon>Rhabditomorpha</taxon>
        <taxon>Strongyloidea</taxon>
        <taxon>Ancylostomatidae</taxon>
        <taxon>Ancylostomatinae</taxon>
        <taxon>Ancylostoma</taxon>
    </lineage>
</organism>
<feature type="domain" description="Protein kinase" evidence="2">
    <location>
        <begin position="1"/>
        <end position="199"/>
    </location>
</feature>
<dbReference type="InterPro" id="IPR011009">
    <property type="entry name" value="Kinase-like_dom_sf"/>
</dbReference>
<dbReference type="InterPro" id="IPR050235">
    <property type="entry name" value="CK1_Ser-Thr_kinase"/>
</dbReference>
<dbReference type="PROSITE" id="PS50011">
    <property type="entry name" value="PROTEIN_KINASE_DOM"/>
    <property type="match status" value="1"/>
</dbReference>
<dbReference type="STRING" id="29170.A0A368H499"/>
<comment type="caution">
    <text evidence="3">The sequence shown here is derived from an EMBL/GenBank/DDBJ whole genome shotgun (WGS) entry which is preliminary data.</text>
</comment>
<dbReference type="Proteomes" id="UP000252519">
    <property type="component" value="Unassembled WGS sequence"/>
</dbReference>
<evidence type="ECO:0000259" key="2">
    <source>
        <dbReference type="PROSITE" id="PS50011"/>
    </source>
</evidence>
<dbReference type="AlphaFoldDB" id="A0A368H499"/>
<gene>
    <name evidence="3" type="ORF">ANCCAN_02393</name>
</gene>
<evidence type="ECO:0000313" key="3">
    <source>
        <dbReference type="EMBL" id="RCN51442.1"/>
    </source>
</evidence>
<reference evidence="3 4" key="1">
    <citation type="submission" date="2014-10" db="EMBL/GenBank/DDBJ databases">
        <title>Draft genome of the hookworm Ancylostoma caninum.</title>
        <authorList>
            <person name="Mitreva M."/>
        </authorList>
    </citation>
    <scope>NUCLEOTIDE SEQUENCE [LARGE SCALE GENOMIC DNA]</scope>
    <source>
        <strain evidence="3 4">Baltimore</strain>
    </source>
</reference>
<evidence type="ECO:0000256" key="1">
    <source>
        <dbReference type="ARBA" id="ARBA00012513"/>
    </source>
</evidence>
<sequence>MQLLSVNVGDLKKASPVRRLGRSTAIAGLRDVHLGGYIHRDVKPANMCFGISPQTRHVLVLVDFGLVRRYKNMDGTVRPLRSRAGFRGTVRYVSIRVHERIDQGPADDLVSLVYSGQCRYSLNNFFGLELLVGDLPWKYIMKGDDVKRAKLELQSGDPQTSFLALTCDSFQEFARAVLSLNTEEEPNYAALQALLTELVGDRKMSDPYDWETNYREAIEGVRVYPYGFQPKCRSRRRCHAVIEEAY</sequence>
<dbReference type="GO" id="GO:0005524">
    <property type="term" value="F:ATP binding"/>
    <property type="evidence" value="ECO:0007669"/>
    <property type="project" value="InterPro"/>
</dbReference>
<dbReference type="PANTHER" id="PTHR11909">
    <property type="entry name" value="CASEIN KINASE-RELATED"/>
    <property type="match status" value="1"/>
</dbReference>
<name>A0A368H499_ANCCA</name>
<dbReference type="PROSITE" id="PS00108">
    <property type="entry name" value="PROTEIN_KINASE_ST"/>
    <property type="match status" value="1"/>
</dbReference>
<protein>
    <recommendedName>
        <fullName evidence="1">non-specific serine/threonine protein kinase</fullName>
        <ecNumber evidence="1">2.7.11.1</ecNumber>
    </recommendedName>
</protein>
<evidence type="ECO:0000313" key="4">
    <source>
        <dbReference type="Proteomes" id="UP000252519"/>
    </source>
</evidence>
<dbReference type="GO" id="GO:0004674">
    <property type="term" value="F:protein serine/threonine kinase activity"/>
    <property type="evidence" value="ECO:0007669"/>
    <property type="project" value="UniProtKB-EC"/>
</dbReference>
<dbReference type="Gene3D" id="1.10.510.10">
    <property type="entry name" value="Transferase(Phosphotransferase) domain 1"/>
    <property type="match status" value="1"/>
</dbReference>
<dbReference type="InterPro" id="IPR008271">
    <property type="entry name" value="Ser/Thr_kinase_AS"/>
</dbReference>
<dbReference type="EC" id="2.7.11.1" evidence="1"/>